<evidence type="ECO:0000313" key="3">
    <source>
        <dbReference type="EMBL" id="SDE16735.1"/>
    </source>
</evidence>
<evidence type="ECO:0000313" key="4">
    <source>
        <dbReference type="Proteomes" id="UP000198501"/>
    </source>
</evidence>
<reference evidence="1" key="4">
    <citation type="submission" date="2023-01" db="EMBL/GenBank/DDBJ databases">
        <title>Draft genome sequence of Psychrobacter pacificensis strain NBRC 103191.</title>
        <authorList>
            <person name="Sun Q."/>
            <person name="Mori K."/>
        </authorList>
    </citation>
    <scope>NUCLEOTIDE SEQUENCE</scope>
    <source>
        <strain evidence="1">NBRC 103191</strain>
    </source>
</reference>
<proteinExistence type="predicted"/>
<reference evidence="3 4" key="2">
    <citation type="submission" date="2016-10" db="EMBL/GenBank/DDBJ databases">
        <authorList>
            <person name="de Groot N.N."/>
        </authorList>
    </citation>
    <scope>NUCLEOTIDE SEQUENCE [LARGE SCALE GENOMIC DNA]</scope>
    <source>
        <strain evidence="3 4">DSM 23406</strain>
    </source>
</reference>
<evidence type="ECO:0008006" key="6">
    <source>
        <dbReference type="Google" id="ProtNLM"/>
    </source>
</evidence>
<dbReference type="EMBL" id="BSOK01000002">
    <property type="protein sequence ID" value="GLR27812.1"/>
    <property type="molecule type" value="Genomic_DNA"/>
</dbReference>
<reference evidence="1" key="1">
    <citation type="journal article" date="2014" name="Int. J. Syst. Evol. Microbiol.">
        <title>Complete genome of a new Firmicutes species belonging to the dominant human colonic microbiota ('Ruminococcus bicirculans') reveals two chromosomes and a selective capacity to utilize plant glucans.</title>
        <authorList>
            <consortium name="NISC Comparative Sequencing Program"/>
            <person name="Wegmann U."/>
            <person name="Louis P."/>
            <person name="Goesmann A."/>
            <person name="Henrissat B."/>
            <person name="Duncan S.H."/>
            <person name="Flint H.J."/>
        </authorList>
    </citation>
    <scope>NUCLEOTIDE SEQUENCE</scope>
    <source>
        <strain evidence="1">NBRC 103191</strain>
    </source>
</reference>
<dbReference type="Proteomes" id="UP000198501">
    <property type="component" value="Unassembled WGS sequence"/>
</dbReference>
<dbReference type="RefSeq" id="WP_093071351.1">
    <property type="nucleotide sequence ID" value="NZ_BSOK01000002.1"/>
</dbReference>
<gene>
    <name evidence="1" type="ORF">GCM10007915_00500</name>
    <name evidence="2" type="ORF">GCM10007915_11880</name>
    <name evidence="3" type="ORF">SAMN05660405_02552</name>
</gene>
<reference evidence="5" key="3">
    <citation type="journal article" date="2019" name="Int. J. Syst. Evol. Microbiol.">
        <title>The Global Catalogue of Microorganisms (GCM) 10K type strain sequencing project: providing services to taxonomists for standard genome sequencing and annotation.</title>
        <authorList>
            <consortium name="The Broad Institute Genomics Platform"/>
            <consortium name="The Broad Institute Genome Sequencing Center for Infectious Disease"/>
            <person name="Wu L."/>
            <person name="Ma J."/>
        </authorList>
    </citation>
    <scope>NUCLEOTIDE SEQUENCE [LARGE SCALE GENOMIC DNA]</scope>
    <source>
        <strain evidence="5">NBRC 103191</strain>
    </source>
</reference>
<dbReference type="AlphaFoldDB" id="A0A1G7ARW2"/>
<dbReference type="EMBL" id="BSOK01000020">
    <property type="protein sequence ID" value="GLR28950.1"/>
    <property type="molecule type" value="Genomic_DNA"/>
</dbReference>
<keyword evidence="5" id="KW-1185">Reference proteome</keyword>
<sequence>MALTTYHHGVTATETSNITPIIKSVSMSTIALVSTSIDADDAKYPLDTPVLLTGITTDDVTKAGAKDSLLSQCLQTIKSIQNTSVVVLRLSEPVDIATVDTLLSSQSRLGVTPKILIAPEIDTPDMTRKLVEIAKKRRGFVYASPRAEDGSLITVKEDIAAYRDTFAARELMLIEGDFGEPGKLSPSDGLGGDGGVGDVQTDLINFIKFDNSETIKNPNNTYGLAYSIDGGPIETITSEGQLSDFTIGYFLNGLADSTGYYADDGLLDYNERVPEGLDLTAAYLFGLSSNYLNLSLQIKGDLSTPVQNEKETVITLYPFSIANQAFLGFDIFDLIIDPADYTSNDIQHFAEHKIRPAIKNEDGAYTLRSQVNTGINF</sequence>
<evidence type="ECO:0000313" key="5">
    <source>
        <dbReference type="Proteomes" id="UP001156645"/>
    </source>
</evidence>
<organism evidence="3 4">
    <name type="scientific">Psychrobacter pacificensis</name>
    <dbReference type="NCBI Taxonomy" id="112002"/>
    <lineage>
        <taxon>Bacteria</taxon>
        <taxon>Pseudomonadati</taxon>
        <taxon>Pseudomonadota</taxon>
        <taxon>Gammaproteobacteria</taxon>
        <taxon>Moraxellales</taxon>
        <taxon>Moraxellaceae</taxon>
        <taxon>Psychrobacter</taxon>
    </lineage>
</organism>
<evidence type="ECO:0000313" key="1">
    <source>
        <dbReference type="EMBL" id="GLR27812.1"/>
    </source>
</evidence>
<accession>A0A1G7ARW2</accession>
<evidence type="ECO:0000313" key="2">
    <source>
        <dbReference type="EMBL" id="GLR28950.1"/>
    </source>
</evidence>
<protein>
    <recommendedName>
        <fullName evidence="6">Phage tail sheath protein</fullName>
    </recommendedName>
</protein>
<dbReference type="Proteomes" id="UP001156645">
    <property type="component" value="Unassembled WGS sequence"/>
</dbReference>
<name>A0A1G7ARW2_9GAMM</name>
<dbReference type="EMBL" id="FNAL01000034">
    <property type="protein sequence ID" value="SDE16735.1"/>
    <property type="molecule type" value="Genomic_DNA"/>
</dbReference>